<sequence length="40" mass="4655">MLCIFYIEEFKNGHSKILLDRGRICVFNGFPKEVSHPQGM</sequence>
<gene>
    <name evidence="1" type="ORF">B4099_0936</name>
</gene>
<name>A0A150JXS8_HEYCO</name>
<evidence type="ECO:0000313" key="2">
    <source>
        <dbReference type="Proteomes" id="UP000075304"/>
    </source>
</evidence>
<organism evidence="1 2">
    <name type="scientific">Heyndrickxia coagulans</name>
    <name type="common">Weizmannia coagulans</name>
    <dbReference type="NCBI Taxonomy" id="1398"/>
    <lineage>
        <taxon>Bacteria</taxon>
        <taxon>Bacillati</taxon>
        <taxon>Bacillota</taxon>
        <taxon>Bacilli</taxon>
        <taxon>Bacillales</taxon>
        <taxon>Bacillaceae</taxon>
        <taxon>Heyndrickxia</taxon>
    </lineage>
</organism>
<accession>A0A150JXS8</accession>
<dbReference type="EMBL" id="LQYI01000134">
    <property type="protein sequence ID" value="KYC62042.1"/>
    <property type="molecule type" value="Genomic_DNA"/>
</dbReference>
<dbReference type="Proteomes" id="UP000075304">
    <property type="component" value="Unassembled WGS sequence"/>
</dbReference>
<reference evidence="1 2" key="1">
    <citation type="submission" date="2016-01" db="EMBL/GenBank/DDBJ databases">
        <title>Genome Sequences of Twelve Sporeforming Bacillus Species Isolated from Foods.</title>
        <authorList>
            <person name="Berendsen E.M."/>
            <person name="Wells-Bennik M.H."/>
            <person name="Krawcyk A.O."/>
            <person name="De Jong A."/>
            <person name="Holsappel S."/>
            <person name="Eijlander R.T."/>
            <person name="Kuipers O.P."/>
        </authorList>
    </citation>
    <scope>NUCLEOTIDE SEQUENCE [LARGE SCALE GENOMIC DNA]</scope>
    <source>
        <strain evidence="1 2">B4099</strain>
    </source>
</reference>
<evidence type="ECO:0000313" key="1">
    <source>
        <dbReference type="EMBL" id="KYC62042.1"/>
    </source>
</evidence>
<protein>
    <submittedName>
        <fullName evidence="1">Uncharacterized protein</fullName>
    </submittedName>
</protein>
<dbReference type="AlphaFoldDB" id="A0A150JXS8"/>
<comment type="caution">
    <text evidence="1">The sequence shown here is derived from an EMBL/GenBank/DDBJ whole genome shotgun (WGS) entry which is preliminary data.</text>
</comment>
<proteinExistence type="predicted"/>